<evidence type="ECO:0000256" key="3">
    <source>
        <dbReference type="ARBA" id="ARBA00022729"/>
    </source>
</evidence>
<dbReference type="EMBL" id="JBHRTO010000002">
    <property type="protein sequence ID" value="MFC3182765.1"/>
    <property type="molecule type" value="Genomic_DNA"/>
</dbReference>
<evidence type="ECO:0000313" key="9">
    <source>
        <dbReference type="EMBL" id="MFC3182765.1"/>
    </source>
</evidence>
<evidence type="ECO:0000256" key="5">
    <source>
        <dbReference type="ARBA" id="ARBA00023157"/>
    </source>
</evidence>
<evidence type="ECO:0000313" key="10">
    <source>
        <dbReference type="Proteomes" id="UP001595547"/>
    </source>
</evidence>
<evidence type="ECO:0000256" key="2">
    <source>
        <dbReference type="ARBA" id="ARBA00005791"/>
    </source>
</evidence>
<proteinExistence type="inferred from homology"/>
<keyword evidence="6" id="KW-0676">Redox-active center</keyword>
<dbReference type="SUPFAM" id="SSF52833">
    <property type="entry name" value="Thioredoxin-like"/>
    <property type="match status" value="1"/>
</dbReference>
<dbReference type="PROSITE" id="PS51352">
    <property type="entry name" value="THIOREDOXIN_2"/>
    <property type="match status" value="1"/>
</dbReference>
<keyword evidence="4" id="KW-0560">Oxidoreductase</keyword>
<name>A0ABV7J211_9RHOB</name>
<evidence type="ECO:0000256" key="4">
    <source>
        <dbReference type="ARBA" id="ARBA00023002"/>
    </source>
</evidence>
<reference evidence="10" key="1">
    <citation type="journal article" date="2019" name="Int. J. Syst. Evol. Microbiol.">
        <title>The Global Catalogue of Microorganisms (GCM) 10K type strain sequencing project: providing services to taxonomists for standard genome sequencing and annotation.</title>
        <authorList>
            <consortium name="The Broad Institute Genomics Platform"/>
            <consortium name="The Broad Institute Genome Sequencing Center for Infectious Disease"/>
            <person name="Wu L."/>
            <person name="Ma J."/>
        </authorList>
    </citation>
    <scope>NUCLEOTIDE SEQUENCE [LARGE SCALE GENOMIC DNA]</scope>
    <source>
        <strain evidence="10">KCTC 52039</strain>
    </source>
</reference>
<dbReference type="InterPro" id="IPR036249">
    <property type="entry name" value="Thioredoxin-like_sf"/>
</dbReference>
<comment type="caution">
    <text evidence="9">The sequence shown here is derived from an EMBL/GenBank/DDBJ whole genome shotgun (WGS) entry which is preliminary data.</text>
</comment>
<comment type="function">
    <text evidence="1">May be required for disulfide bond formation in some proteins.</text>
</comment>
<comment type="similarity">
    <text evidence="2">Belongs to the thioredoxin family. DsbA subfamily.</text>
</comment>
<evidence type="ECO:0000256" key="7">
    <source>
        <dbReference type="SAM" id="SignalP"/>
    </source>
</evidence>
<protein>
    <submittedName>
        <fullName evidence="9">DsbA family protein</fullName>
    </submittedName>
</protein>
<dbReference type="PANTHER" id="PTHR13887">
    <property type="entry name" value="GLUTATHIONE S-TRANSFERASE KAPPA"/>
    <property type="match status" value="1"/>
</dbReference>
<accession>A0ABV7J211</accession>
<feature type="chain" id="PRO_5045376768" evidence="7">
    <location>
        <begin position="25"/>
        <end position="219"/>
    </location>
</feature>
<keyword evidence="10" id="KW-1185">Reference proteome</keyword>
<dbReference type="InterPro" id="IPR013766">
    <property type="entry name" value="Thioredoxin_domain"/>
</dbReference>
<evidence type="ECO:0000259" key="8">
    <source>
        <dbReference type="PROSITE" id="PS51352"/>
    </source>
</evidence>
<dbReference type="PANTHER" id="PTHR13887:SF14">
    <property type="entry name" value="DISULFIDE BOND FORMATION PROTEIN D"/>
    <property type="match status" value="1"/>
</dbReference>
<feature type="domain" description="Thioredoxin" evidence="8">
    <location>
        <begin position="26"/>
        <end position="218"/>
    </location>
</feature>
<dbReference type="Gene3D" id="3.40.30.10">
    <property type="entry name" value="Glutaredoxin"/>
    <property type="match status" value="1"/>
</dbReference>
<feature type="signal peptide" evidence="7">
    <location>
        <begin position="1"/>
        <end position="24"/>
    </location>
</feature>
<gene>
    <name evidence="9" type="ORF">ACFOGH_17335</name>
</gene>
<organism evidence="9 10">
    <name type="scientific">Cypionkella sinensis</name>
    <dbReference type="NCBI Taxonomy" id="1756043"/>
    <lineage>
        <taxon>Bacteria</taxon>
        <taxon>Pseudomonadati</taxon>
        <taxon>Pseudomonadota</taxon>
        <taxon>Alphaproteobacteria</taxon>
        <taxon>Rhodobacterales</taxon>
        <taxon>Paracoccaceae</taxon>
        <taxon>Cypionkella</taxon>
    </lineage>
</organism>
<dbReference type="InterPro" id="IPR012336">
    <property type="entry name" value="Thioredoxin-like_fold"/>
</dbReference>
<evidence type="ECO:0000256" key="1">
    <source>
        <dbReference type="ARBA" id="ARBA00003565"/>
    </source>
</evidence>
<keyword evidence="5" id="KW-1015">Disulfide bond</keyword>
<dbReference type="RefSeq" id="WP_380074422.1">
    <property type="nucleotide sequence ID" value="NZ_JBHRTO010000002.1"/>
</dbReference>
<dbReference type="Pfam" id="PF13462">
    <property type="entry name" value="Thioredoxin_4"/>
    <property type="match status" value="1"/>
</dbReference>
<dbReference type="Proteomes" id="UP001595547">
    <property type="component" value="Unassembled WGS sequence"/>
</dbReference>
<keyword evidence="3 7" id="KW-0732">Signal</keyword>
<evidence type="ECO:0000256" key="6">
    <source>
        <dbReference type="ARBA" id="ARBA00023284"/>
    </source>
</evidence>
<sequence>MAKTRATTAALALIMGLGLTQAFAQTTTTTEAPAAPAAPAAIDPATIQDYGVGQMDAKVKIVEYLSFTCPHCAAFHSEVYPQLKADYIDTGKVRLEYHEVYFDRYGLWAAMMARCGGEMRYMGITDIILDTQKDWAASDDPNAVVENLKKIGRTAGMDDKTLDACMKDAPMAEALVKHFETNMAADKIEGTPTFIINGTKHANMAYDDLKAVIDAELAK</sequence>